<feature type="region of interest" description="Disordered" evidence="1">
    <location>
        <begin position="161"/>
        <end position="217"/>
    </location>
</feature>
<name>A0A0E9NJ31_SAICN</name>
<feature type="region of interest" description="Disordered" evidence="1">
    <location>
        <begin position="330"/>
        <end position="437"/>
    </location>
</feature>
<accession>A0A0E9NJ31</accession>
<sequence>MRVGETGRGGVTDLRMFVDHDLKKSVPEVTQAITLYLDGLHRPPFSRLSSHRFNCNSGLRIHLMDVQSNCQILKTAGCEYLVHDTESSLVVVEEGAEKEGGADIVSVDSMNIKPDRHLSAGNWRESAARDTEYMLMGIVEGVEDEKGVQVSKDDVVEERMGLTSYRDNSGSDWEKGSDTQASDRLESSWNVRAKTTREMESVSLSEVQDPVTGDSLPEMDMDSEEIAEEIESGLHETQGVGDVALEETEAQSVELEMHDDHFQTSPKLLSFPRNLELFNPVYALTHQQPPPSPPHREDTYRYIRNRREQRKEDFVIARRNSMSVAKELEDVYGRGTPPVPSSAKHQGGEASEDENDERGSGVLRPVESREESPQPGVRVVRPRSNPRKRSPSHEMEMDEEVEDRSKKRKKVEVEGISDPRMLFHRGLPELEDVEGWK</sequence>
<proteinExistence type="predicted"/>
<protein>
    <submittedName>
        <fullName evidence="2">Uncharacterized protein</fullName>
    </submittedName>
</protein>
<evidence type="ECO:0000313" key="2">
    <source>
        <dbReference type="EMBL" id="GAO49833.1"/>
    </source>
</evidence>
<evidence type="ECO:0000256" key="1">
    <source>
        <dbReference type="SAM" id="MobiDB-lite"/>
    </source>
</evidence>
<reference evidence="2 3" key="3">
    <citation type="journal article" date="2015" name="Genome Announc.">
        <title>Draft Genome Sequence of the Archiascomycetous Yeast Saitoella complicata.</title>
        <authorList>
            <person name="Yamauchi K."/>
            <person name="Kondo S."/>
            <person name="Hamamoto M."/>
            <person name="Takahashi Y."/>
            <person name="Ogura Y."/>
            <person name="Hayashi T."/>
            <person name="Nishida H."/>
        </authorList>
    </citation>
    <scope>NUCLEOTIDE SEQUENCE [LARGE SCALE GENOMIC DNA]</scope>
    <source>
        <strain evidence="2 3">NRRL Y-17804</strain>
    </source>
</reference>
<comment type="caution">
    <text evidence="2">The sequence shown here is derived from an EMBL/GenBank/DDBJ whole genome shotgun (WGS) entry which is preliminary data.</text>
</comment>
<reference evidence="2 3" key="2">
    <citation type="journal article" date="2014" name="J. Gen. Appl. Microbiol.">
        <title>The early diverging ascomycetous budding yeast Saitoella complicata has three histone deacetylases belonging to the Clr6, Hos2, and Rpd3 lineages.</title>
        <authorList>
            <person name="Nishida H."/>
            <person name="Matsumoto T."/>
            <person name="Kondo S."/>
            <person name="Hamamoto M."/>
            <person name="Yoshikawa H."/>
        </authorList>
    </citation>
    <scope>NUCLEOTIDE SEQUENCE [LARGE SCALE GENOMIC DNA]</scope>
    <source>
        <strain evidence="2 3">NRRL Y-17804</strain>
    </source>
</reference>
<feature type="compositionally biased region" description="Basic and acidic residues" evidence="1">
    <location>
        <begin position="172"/>
        <end position="186"/>
    </location>
</feature>
<gene>
    <name evidence="2" type="ORF">G7K_3971-t1</name>
</gene>
<keyword evidence="3" id="KW-1185">Reference proteome</keyword>
<dbReference type="EMBL" id="BACD03000026">
    <property type="protein sequence ID" value="GAO49833.1"/>
    <property type="molecule type" value="Genomic_DNA"/>
</dbReference>
<dbReference type="AlphaFoldDB" id="A0A0E9NJ31"/>
<organism evidence="2 3">
    <name type="scientific">Saitoella complicata (strain BCRC 22490 / CBS 7301 / JCM 7358 / NBRC 10748 / NRRL Y-17804)</name>
    <dbReference type="NCBI Taxonomy" id="698492"/>
    <lineage>
        <taxon>Eukaryota</taxon>
        <taxon>Fungi</taxon>
        <taxon>Dikarya</taxon>
        <taxon>Ascomycota</taxon>
        <taxon>Taphrinomycotina</taxon>
        <taxon>Taphrinomycotina incertae sedis</taxon>
        <taxon>Saitoella</taxon>
    </lineage>
</organism>
<evidence type="ECO:0000313" key="3">
    <source>
        <dbReference type="Proteomes" id="UP000033140"/>
    </source>
</evidence>
<reference evidence="2 3" key="1">
    <citation type="journal article" date="2011" name="J. Gen. Appl. Microbiol.">
        <title>Draft genome sequencing of the enigmatic yeast Saitoella complicata.</title>
        <authorList>
            <person name="Nishida H."/>
            <person name="Hamamoto M."/>
            <person name="Sugiyama J."/>
        </authorList>
    </citation>
    <scope>NUCLEOTIDE SEQUENCE [LARGE SCALE GENOMIC DNA]</scope>
    <source>
        <strain evidence="2 3">NRRL Y-17804</strain>
    </source>
</reference>
<dbReference type="Proteomes" id="UP000033140">
    <property type="component" value="Unassembled WGS sequence"/>
</dbReference>
<feature type="compositionally biased region" description="Basic residues" evidence="1">
    <location>
        <begin position="380"/>
        <end position="390"/>
    </location>
</feature>